<gene>
    <name evidence="1" type="ORF">LOTGIDRAFT_173026</name>
</gene>
<dbReference type="Gene3D" id="1.25.10.10">
    <property type="entry name" value="Leucine-rich Repeat Variant"/>
    <property type="match status" value="1"/>
</dbReference>
<dbReference type="GO" id="GO:0035267">
    <property type="term" value="C:NuA4 histone acetyltransferase complex"/>
    <property type="evidence" value="ECO:0007669"/>
    <property type="project" value="TreeGrafter"/>
</dbReference>
<keyword evidence="2" id="KW-1185">Reference proteome</keyword>
<dbReference type="InterPro" id="IPR011989">
    <property type="entry name" value="ARM-like"/>
</dbReference>
<dbReference type="PANTHER" id="PTHR11139">
    <property type="entry name" value="ATAXIA TELANGIECTASIA MUTATED ATM -RELATED"/>
    <property type="match status" value="1"/>
</dbReference>
<dbReference type="HOGENOM" id="CLU_1316727_0_0_1"/>
<dbReference type="STRING" id="225164.V4B4E4"/>
<dbReference type="GO" id="GO:0006281">
    <property type="term" value="P:DNA repair"/>
    <property type="evidence" value="ECO:0007669"/>
    <property type="project" value="TreeGrafter"/>
</dbReference>
<dbReference type="InterPro" id="IPR016024">
    <property type="entry name" value="ARM-type_fold"/>
</dbReference>
<protein>
    <submittedName>
        <fullName evidence="1">Uncharacterized protein</fullName>
    </submittedName>
</protein>
<dbReference type="SUPFAM" id="SSF48371">
    <property type="entry name" value="ARM repeat"/>
    <property type="match status" value="1"/>
</dbReference>
<dbReference type="GO" id="GO:0006355">
    <property type="term" value="P:regulation of DNA-templated transcription"/>
    <property type="evidence" value="ECO:0007669"/>
    <property type="project" value="TreeGrafter"/>
</dbReference>
<dbReference type="GeneID" id="20242264"/>
<proteinExistence type="predicted"/>
<dbReference type="Pfam" id="PF20206">
    <property type="entry name" value="Tra1_ring"/>
    <property type="match status" value="1"/>
</dbReference>
<dbReference type="EMBL" id="KB200650">
    <property type="protein sequence ID" value="ESP00832.1"/>
    <property type="molecule type" value="Genomic_DNA"/>
</dbReference>
<dbReference type="InterPro" id="IPR050517">
    <property type="entry name" value="DDR_Repair_Kinase"/>
</dbReference>
<dbReference type="AlphaFoldDB" id="V4B4E4"/>
<dbReference type="PANTHER" id="PTHR11139:SF1">
    <property type="entry name" value="TRANSFORMATION_TRANSCRIPTION DOMAIN-ASSOCIATED PROTEIN"/>
    <property type="match status" value="1"/>
</dbReference>
<evidence type="ECO:0000313" key="2">
    <source>
        <dbReference type="Proteomes" id="UP000030746"/>
    </source>
</evidence>
<dbReference type="GO" id="GO:0005634">
    <property type="term" value="C:nucleus"/>
    <property type="evidence" value="ECO:0007669"/>
    <property type="project" value="TreeGrafter"/>
</dbReference>
<dbReference type="InterPro" id="IPR046805">
    <property type="entry name" value="Tra1_ring"/>
</dbReference>
<reference evidence="1 2" key="1">
    <citation type="journal article" date="2013" name="Nature">
        <title>Insights into bilaterian evolution from three spiralian genomes.</title>
        <authorList>
            <person name="Simakov O."/>
            <person name="Marletaz F."/>
            <person name="Cho S.J."/>
            <person name="Edsinger-Gonzales E."/>
            <person name="Havlak P."/>
            <person name="Hellsten U."/>
            <person name="Kuo D.H."/>
            <person name="Larsson T."/>
            <person name="Lv J."/>
            <person name="Arendt D."/>
            <person name="Savage R."/>
            <person name="Osoegawa K."/>
            <person name="de Jong P."/>
            <person name="Grimwood J."/>
            <person name="Chapman J.A."/>
            <person name="Shapiro H."/>
            <person name="Aerts A."/>
            <person name="Otillar R.P."/>
            <person name="Terry A.Y."/>
            <person name="Boore J.L."/>
            <person name="Grigoriev I.V."/>
            <person name="Lindberg D.R."/>
            <person name="Seaver E.C."/>
            <person name="Weisblat D.A."/>
            <person name="Putnam N.H."/>
            <person name="Rokhsar D.S."/>
        </authorList>
    </citation>
    <scope>NUCLEOTIDE SEQUENCE [LARGE SCALE GENOMIC DNA]</scope>
</reference>
<dbReference type="OrthoDB" id="5570127at2759"/>
<dbReference type="OMA" id="IHEVTYE"/>
<dbReference type="RefSeq" id="XP_009048460.1">
    <property type="nucleotide sequence ID" value="XM_009050212.1"/>
</dbReference>
<accession>V4B4E4</accession>
<organism evidence="1 2">
    <name type="scientific">Lottia gigantea</name>
    <name type="common">Giant owl limpet</name>
    <dbReference type="NCBI Taxonomy" id="225164"/>
    <lineage>
        <taxon>Eukaryota</taxon>
        <taxon>Metazoa</taxon>
        <taxon>Spiralia</taxon>
        <taxon>Lophotrochozoa</taxon>
        <taxon>Mollusca</taxon>
        <taxon>Gastropoda</taxon>
        <taxon>Patellogastropoda</taxon>
        <taxon>Lottioidea</taxon>
        <taxon>Lottiidae</taxon>
        <taxon>Lottia</taxon>
    </lineage>
</organism>
<name>V4B4E4_LOTGI</name>
<sequence>MLRLCCKEIDRDIVNDELLQAQQKSFHDVTFELVYQVSSPNNLVREQAMSSLKLLAETTGKSVTEIMEPHKEVLQDMIPPRKHLLRHQPFNAQIGLMEGNTFCTTLEPRLFTIDVSIAEHNVFLTELQNLCEAEDASLLKLPCYKNVTNLVTLRKSAIRALAACHYIPNTSRREKIFNILYKALNSTNSDLQSAAHDCMKKVGTSFNLY</sequence>
<evidence type="ECO:0000313" key="1">
    <source>
        <dbReference type="EMBL" id="ESP00832.1"/>
    </source>
</evidence>
<dbReference type="Proteomes" id="UP000030746">
    <property type="component" value="Unassembled WGS sequence"/>
</dbReference>
<dbReference type="CTD" id="20242264"/>
<dbReference type="KEGG" id="lgi:LOTGIDRAFT_173026"/>
<dbReference type="GO" id="GO:0000124">
    <property type="term" value="C:SAGA complex"/>
    <property type="evidence" value="ECO:0007669"/>
    <property type="project" value="TreeGrafter"/>
</dbReference>